<name>A0ABT7XP92_9NEIS</name>
<organism evidence="2 3">
    <name type="scientific">Crenobacter oryzisoli</name>
    <dbReference type="NCBI Taxonomy" id="3056844"/>
    <lineage>
        <taxon>Bacteria</taxon>
        <taxon>Pseudomonadati</taxon>
        <taxon>Pseudomonadota</taxon>
        <taxon>Betaproteobacteria</taxon>
        <taxon>Neisseriales</taxon>
        <taxon>Neisseriaceae</taxon>
        <taxon>Crenobacter</taxon>
    </lineage>
</organism>
<reference evidence="2" key="1">
    <citation type="submission" date="2023-06" db="EMBL/GenBank/DDBJ databases">
        <authorList>
            <person name="Zhang S."/>
        </authorList>
    </citation>
    <scope>NUCLEOTIDE SEQUENCE</scope>
    <source>
        <strain evidence="2">SG2303</strain>
    </source>
</reference>
<comment type="caution">
    <text evidence="2">The sequence shown here is derived from an EMBL/GenBank/DDBJ whole genome shotgun (WGS) entry which is preliminary data.</text>
</comment>
<evidence type="ECO:0000259" key="1">
    <source>
        <dbReference type="Pfam" id="PF14301"/>
    </source>
</evidence>
<dbReference type="Proteomes" id="UP001168540">
    <property type="component" value="Unassembled WGS sequence"/>
</dbReference>
<evidence type="ECO:0000313" key="2">
    <source>
        <dbReference type="EMBL" id="MDN0075603.1"/>
    </source>
</evidence>
<accession>A0ABT7XP92</accession>
<dbReference type="Pfam" id="PF14301">
    <property type="entry name" value="DUF4376"/>
    <property type="match status" value="1"/>
</dbReference>
<sequence length="362" mass="39679">MHVPFIEFHRYDSVTGRYLGPVPAYLDPLESSDEQPVYAAPANAIAASPAGELAPCQSYRLNAAGDAWDVVPDYSQAEIWDTTTGLRCAPTAFGESLPANLATDPPPATGEYQACEWDTKKRRWRLVPDYSGAVLRSTETTALVPSPPRGLPLPAKVTAVPLPIMAPKEAAQWDVVQEAWQIVPDHRGETWYRTADGSPTMLAEIGAVPDGLTQLPPPSRHHHWDGAGWILDEAGTVALLAEQREAAAAAVTQWKEAQIAAGTVFEFDGHRWDGGLTVRYQMASTIAAAEQIGLPTGFFWTDADDRDVAVTLDQLKALQSAHELAMVARGWEIHARQREMKREVAEMTLEQLAEFVPCWPKH</sequence>
<keyword evidence="3" id="KW-1185">Reference proteome</keyword>
<evidence type="ECO:0000313" key="3">
    <source>
        <dbReference type="Proteomes" id="UP001168540"/>
    </source>
</evidence>
<proteinExistence type="predicted"/>
<dbReference type="InterPro" id="IPR025484">
    <property type="entry name" value="DUF4376"/>
</dbReference>
<gene>
    <name evidence="2" type="ORF">QU481_11940</name>
</gene>
<protein>
    <submittedName>
        <fullName evidence="2">DUF4376 domain-containing protein</fullName>
    </submittedName>
</protein>
<dbReference type="EMBL" id="JAUEDK010000019">
    <property type="protein sequence ID" value="MDN0075603.1"/>
    <property type="molecule type" value="Genomic_DNA"/>
</dbReference>
<dbReference type="RefSeq" id="WP_289830237.1">
    <property type="nucleotide sequence ID" value="NZ_JAUEDK010000019.1"/>
</dbReference>
<feature type="domain" description="DUF4376" evidence="1">
    <location>
        <begin position="242"/>
        <end position="350"/>
    </location>
</feature>